<gene>
    <name evidence="4" type="ORF">CO2235_MP80389</name>
    <name evidence="3" type="ORF">CO2235_U770101</name>
</gene>
<feature type="domain" description="Metallo-beta-lactamase" evidence="2">
    <location>
        <begin position="73"/>
        <end position="126"/>
    </location>
</feature>
<keyword evidence="1" id="KW-0732">Signal</keyword>
<comment type="caution">
    <text evidence="3">The sequence shown here is derived from an EMBL/GenBank/DDBJ whole genome shotgun (WGS) entry which is preliminary data.</text>
</comment>
<evidence type="ECO:0000256" key="1">
    <source>
        <dbReference type="SAM" id="SignalP"/>
    </source>
</evidence>
<feature type="chain" id="PRO_5036332389" evidence="1">
    <location>
        <begin position="37"/>
        <end position="154"/>
    </location>
</feature>
<accession>A0A375FPU2</accession>
<dbReference type="InterPro" id="IPR001279">
    <property type="entry name" value="Metallo-B-lactamas"/>
</dbReference>
<dbReference type="InterPro" id="IPR036866">
    <property type="entry name" value="RibonucZ/Hydroxyglut_hydro"/>
</dbReference>
<reference evidence="5" key="1">
    <citation type="submission" date="2018-01" db="EMBL/GenBank/DDBJ databases">
        <authorList>
            <person name="Gaut B.S."/>
            <person name="Morton B.R."/>
            <person name="Clegg M.T."/>
            <person name="Duvall M.R."/>
        </authorList>
    </citation>
    <scope>NUCLEOTIDE SEQUENCE [LARGE SCALE GENOMIC DNA]</scope>
</reference>
<dbReference type="GeneID" id="303489078"/>
<keyword evidence="3" id="KW-0378">Hydrolase</keyword>
<evidence type="ECO:0000313" key="4">
    <source>
        <dbReference type="EMBL" id="SPC24525.1"/>
    </source>
</evidence>
<sequence>MRLTPRRALSRTKTFARQMRLIIALALTVATIPVQAQPAPPVPIEQRTEASLVLLGTAGGRTSWRGTQSAGISSAVVVNGQVYLIDFGAGWLRRYFQAGLGASPPSRGLESLRAAFITHLHADHIIDYPSLVLFGASDGHLCVGRLCEECWLDV</sequence>
<dbReference type="EMBL" id="OGUS01000084">
    <property type="protein sequence ID" value="SPC07659.1"/>
    <property type="molecule type" value="Genomic_DNA"/>
</dbReference>
<reference evidence="3" key="2">
    <citation type="submission" date="2018-01" db="EMBL/GenBank/DDBJ databases">
        <authorList>
            <person name="Clerissi C."/>
        </authorList>
    </citation>
    <scope>NUCLEOTIDE SEQUENCE</scope>
    <source>
        <strain evidence="3">Cupriavidus oxalaticus LMG 2235</strain>
    </source>
</reference>
<dbReference type="RefSeq" id="WP_063239324.1">
    <property type="nucleotide sequence ID" value="NZ_CP069811.1"/>
</dbReference>
<dbReference type="EMBL" id="OGUS01000143">
    <property type="protein sequence ID" value="SPC24525.1"/>
    <property type="molecule type" value="Genomic_DNA"/>
</dbReference>
<organism evidence="3 5">
    <name type="scientific">Cupriavidus oxalaticus</name>
    <dbReference type="NCBI Taxonomy" id="96344"/>
    <lineage>
        <taxon>Bacteria</taxon>
        <taxon>Pseudomonadati</taxon>
        <taxon>Pseudomonadota</taxon>
        <taxon>Betaproteobacteria</taxon>
        <taxon>Burkholderiales</taxon>
        <taxon>Burkholderiaceae</taxon>
        <taxon>Cupriavidus</taxon>
    </lineage>
</organism>
<proteinExistence type="predicted"/>
<evidence type="ECO:0000313" key="3">
    <source>
        <dbReference type="EMBL" id="SPC07659.1"/>
    </source>
</evidence>
<dbReference type="Pfam" id="PF00753">
    <property type="entry name" value="Lactamase_B"/>
    <property type="match status" value="1"/>
</dbReference>
<dbReference type="Gene3D" id="3.60.15.10">
    <property type="entry name" value="Ribonuclease Z/Hydroxyacylglutathione hydrolase-like"/>
    <property type="match status" value="1"/>
</dbReference>
<evidence type="ECO:0000313" key="5">
    <source>
        <dbReference type="Proteomes" id="UP000256862"/>
    </source>
</evidence>
<dbReference type="AlphaFoldDB" id="A0A375FPU2"/>
<dbReference type="SUPFAM" id="SSF56281">
    <property type="entry name" value="Metallo-hydrolase/oxidoreductase"/>
    <property type="match status" value="1"/>
</dbReference>
<name>A0A375FPU2_9BURK</name>
<evidence type="ECO:0000259" key="2">
    <source>
        <dbReference type="Pfam" id="PF00753"/>
    </source>
</evidence>
<dbReference type="EC" id="3.1.26.11" evidence="3"/>
<protein>
    <submittedName>
        <fullName evidence="3">Zinc phosphodiesterase, putative tRNA 3' processing RNase Z homolog</fullName>
        <ecNumber evidence="3">3.1.26.11</ecNumber>
    </submittedName>
</protein>
<feature type="signal peptide" evidence="1">
    <location>
        <begin position="1"/>
        <end position="36"/>
    </location>
</feature>
<dbReference type="Proteomes" id="UP000256862">
    <property type="component" value="Plasmid CO2235_mp"/>
</dbReference>
<dbReference type="GO" id="GO:0042781">
    <property type="term" value="F:3'-tRNA processing endoribonuclease activity"/>
    <property type="evidence" value="ECO:0007669"/>
    <property type="project" value="UniProtKB-EC"/>
</dbReference>